<accession>A0A3D9FCL8</accession>
<keyword evidence="2" id="KW-0472">Membrane</keyword>
<sequence>MSGTSAAPPRERIPFWTKLAYGFGSVAYGVKDGGLKYFLLLFYAQVIGVDARLVSLAILIALVADAFSDPIVGYWSDNLRSKWGRRHPFMYAAAIPISLSYYFIWNPPLGWSEQALFWYIVVLAIVIRTFITFYETPSSALAPELTEDYDERSSLLSFRYYFGWTGGNAMTVMNFFILFPLFATATIANGQFNREAYATYGIIASLLIFTAIMVSSIGTHSRIPHLKGPPAKRSMTLGKIFREIFETLSSRSFLALFIAALLAFTASGLAAGLAFYFGTYFWNFSPVQLGMITAGVFVSAIIGAALAPVATRKFGKKRGAITIGLIAFLGAPLPIFLRLLDLLPSNESPFIFWFYLVTNTLDVGLIICFQILAASMVADLVEQSELKTGRRSEGLFFAASTFMRKFGEGFGIAVAGFVLATAGLATGAAQGEVSDEALWNLGAIYVPTILFLWMSMIGCISFYKINREGHEDNLRQLAERRAAKAT</sequence>
<evidence type="ECO:0000313" key="4">
    <source>
        <dbReference type="Proteomes" id="UP000256310"/>
    </source>
</evidence>
<evidence type="ECO:0000256" key="1">
    <source>
        <dbReference type="ARBA" id="ARBA00009617"/>
    </source>
</evidence>
<proteinExistence type="inferred from homology"/>
<dbReference type="PANTHER" id="PTHR11328">
    <property type="entry name" value="MAJOR FACILITATOR SUPERFAMILY DOMAIN-CONTAINING PROTEIN"/>
    <property type="match status" value="1"/>
</dbReference>
<feature type="transmembrane region" description="Helical" evidence="2">
    <location>
        <begin position="410"/>
        <end position="430"/>
    </location>
</feature>
<dbReference type="OrthoDB" id="9764596at2"/>
<reference evidence="3 4" key="1">
    <citation type="submission" date="2018-07" db="EMBL/GenBank/DDBJ databases">
        <title>Genomic Encyclopedia of Type Strains, Phase IV (KMG-IV): sequencing the most valuable type-strain genomes for metagenomic binning, comparative biology and taxonomic classification.</title>
        <authorList>
            <person name="Goeker M."/>
        </authorList>
    </citation>
    <scope>NUCLEOTIDE SEQUENCE [LARGE SCALE GENOMIC DNA]</scope>
    <source>
        <strain evidence="3 4">DSM 26725</strain>
    </source>
</reference>
<organism evidence="3 4">
    <name type="scientific">Parasphingopyxis lamellibrachiae</name>
    <dbReference type="NCBI Taxonomy" id="680125"/>
    <lineage>
        <taxon>Bacteria</taxon>
        <taxon>Pseudomonadati</taxon>
        <taxon>Pseudomonadota</taxon>
        <taxon>Alphaproteobacteria</taxon>
        <taxon>Sphingomonadales</taxon>
        <taxon>Sphingomonadaceae</taxon>
        <taxon>Parasphingopyxis</taxon>
    </lineage>
</organism>
<feature type="transmembrane region" description="Helical" evidence="2">
    <location>
        <begin position="116"/>
        <end position="134"/>
    </location>
</feature>
<feature type="transmembrane region" description="Helical" evidence="2">
    <location>
        <begin position="88"/>
        <end position="104"/>
    </location>
</feature>
<keyword evidence="2" id="KW-1133">Transmembrane helix</keyword>
<dbReference type="Proteomes" id="UP000256310">
    <property type="component" value="Unassembled WGS sequence"/>
</dbReference>
<feature type="transmembrane region" description="Helical" evidence="2">
    <location>
        <begin position="289"/>
        <end position="307"/>
    </location>
</feature>
<feature type="transmembrane region" description="Helical" evidence="2">
    <location>
        <begin position="40"/>
        <end position="67"/>
    </location>
</feature>
<feature type="transmembrane region" description="Helical" evidence="2">
    <location>
        <begin position="161"/>
        <end position="185"/>
    </location>
</feature>
<dbReference type="GO" id="GO:0005886">
    <property type="term" value="C:plasma membrane"/>
    <property type="evidence" value="ECO:0007669"/>
    <property type="project" value="TreeGrafter"/>
</dbReference>
<dbReference type="PANTHER" id="PTHR11328:SF24">
    <property type="entry name" value="MAJOR FACILITATOR SUPERFAMILY (MFS) PROFILE DOMAIN-CONTAINING PROTEIN"/>
    <property type="match status" value="1"/>
</dbReference>
<evidence type="ECO:0000313" key="3">
    <source>
        <dbReference type="EMBL" id="RED15408.1"/>
    </source>
</evidence>
<name>A0A3D9FCL8_9SPHN</name>
<dbReference type="Gene3D" id="1.20.1250.20">
    <property type="entry name" value="MFS general substrate transporter like domains"/>
    <property type="match status" value="2"/>
</dbReference>
<keyword evidence="4" id="KW-1185">Reference proteome</keyword>
<dbReference type="InterPro" id="IPR036259">
    <property type="entry name" value="MFS_trans_sf"/>
</dbReference>
<protein>
    <submittedName>
        <fullName evidence="3">Na+/melibiose symporter-like transporter</fullName>
    </submittedName>
</protein>
<comment type="similarity">
    <text evidence="1">Belongs to the sodium:galactoside symporter (TC 2.A.2) family.</text>
</comment>
<comment type="caution">
    <text evidence="3">The sequence shown here is derived from an EMBL/GenBank/DDBJ whole genome shotgun (WGS) entry which is preliminary data.</text>
</comment>
<gene>
    <name evidence="3" type="ORF">DFR46_0400</name>
</gene>
<feature type="transmembrane region" description="Helical" evidence="2">
    <location>
        <begin position="197"/>
        <end position="217"/>
    </location>
</feature>
<keyword evidence="2" id="KW-0812">Transmembrane</keyword>
<dbReference type="GO" id="GO:0015293">
    <property type="term" value="F:symporter activity"/>
    <property type="evidence" value="ECO:0007669"/>
    <property type="project" value="InterPro"/>
</dbReference>
<evidence type="ECO:0000256" key="2">
    <source>
        <dbReference type="SAM" id="Phobius"/>
    </source>
</evidence>
<feature type="transmembrane region" description="Helical" evidence="2">
    <location>
        <begin position="442"/>
        <end position="463"/>
    </location>
</feature>
<dbReference type="InterPro" id="IPR039672">
    <property type="entry name" value="MFS_2"/>
</dbReference>
<feature type="transmembrane region" description="Helical" evidence="2">
    <location>
        <begin position="319"/>
        <end position="340"/>
    </location>
</feature>
<dbReference type="AlphaFoldDB" id="A0A3D9FCL8"/>
<dbReference type="SUPFAM" id="SSF103473">
    <property type="entry name" value="MFS general substrate transporter"/>
    <property type="match status" value="1"/>
</dbReference>
<dbReference type="EMBL" id="QRDP01000004">
    <property type="protein sequence ID" value="RED15408.1"/>
    <property type="molecule type" value="Genomic_DNA"/>
</dbReference>
<dbReference type="Pfam" id="PF13347">
    <property type="entry name" value="MFS_2"/>
    <property type="match status" value="1"/>
</dbReference>
<dbReference type="GO" id="GO:0008643">
    <property type="term" value="P:carbohydrate transport"/>
    <property type="evidence" value="ECO:0007669"/>
    <property type="project" value="InterPro"/>
</dbReference>
<feature type="transmembrane region" description="Helical" evidence="2">
    <location>
        <begin position="352"/>
        <end position="381"/>
    </location>
</feature>
<dbReference type="RefSeq" id="WP_116234934.1">
    <property type="nucleotide sequence ID" value="NZ_QRDP01000004.1"/>
</dbReference>
<feature type="transmembrane region" description="Helical" evidence="2">
    <location>
        <begin position="253"/>
        <end position="277"/>
    </location>
</feature>